<dbReference type="PANTHER" id="PTHR30482">
    <property type="entry name" value="HIGH-AFFINITY BRANCHED-CHAIN AMINO ACID TRANSPORT SYSTEM PERMEASE"/>
    <property type="match status" value="1"/>
</dbReference>
<gene>
    <name evidence="7" type="ORF">CU102_23505</name>
</gene>
<dbReference type="Proteomes" id="UP000241444">
    <property type="component" value="Unassembled WGS sequence"/>
</dbReference>
<feature type="transmembrane region" description="Helical" evidence="6">
    <location>
        <begin position="228"/>
        <end position="245"/>
    </location>
</feature>
<reference evidence="8" key="1">
    <citation type="submission" date="2017-11" db="EMBL/GenBank/DDBJ databases">
        <authorList>
            <person name="Kuznetsova I."/>
            <person name="Sazanova A."/>
            <person name="Chirak E."/>
            <person name="Safronova V."/>
            <person name="Willems A."/>
        </authorList>
    </citation>
    <scope>NUCLEOTIDE SEQUENCE [LARGE SCALE GENOMIC DNA]</scope>
    <source>
        <strain evidence="8">STM 196</strain>
    </source>
</reference>
<evidence type="ECO:0000313" key="7">
    <source>
        <dbReference type="EMBL" id="PSH63389.1"/>
    </source>
</evidence>
<feature type="transmembrane region" description="Helical" evidence="6">
    <location>
        <begin position="28"/>
        <end position="46"/>
    </location>
</feature>
<sequence>MTHVPNPRPTGDFRTSYAGDRTLFATRFETNAVIAGVLFVLVSPFLFSDYILSQFIIIGIYGIAALGLNVLTGMTGQISLGHGAFFGFGAFASAWFSSRGIPVLLSMPMAGVLTMAVGMVFGIPAARLKGLYLAIATLASQYILEDFFARADWFTGGTSGSLAETANLFGFQFDSDGRYLYLVLFWVIVSFVGVANLARTRDGRALVAVRDHYLSAEIMGINLTHYRILSFGLASFFAGLAGALYGHYLGFVSAEGFTIILSIEFLAIIIIGGLGSVSGSLLGAAFILLLPQAMETFANALATLVPAISQGTAYIKQMSVGAAIILFLVLEPEGLVHRWRLMRANWKLFPFSH</sequence>
<evidence type="ECO:0000256" key="2">
    <source>
        <dbReference type="ARBA" id="ARBA00022475"/>
    </source>
</evidence>
<evidence type="ECO:0000256" key="6">
    <source>
        <dbReference type="SAM" id="Phobius"/>
    </source>
</evidence>
<keyword evidence="4 6" id="KW-1133">Transmembrane helix</keyword>
<protein>
    <submittedName>
        <fullName evidence="7">Branched-chain amino acid ABC transporter permease</fullName>
    </submittedName>
</protein>
<name>A0A2P7BAB6_9HYPH</name>
<dbReference type="GO" id="GO:0005886">
    <property type="term" value="C:plasma membrane"/>
    <property type="evidence" value="ECO:0007669"/>
    <property type="project" value="UniProtKB-SubCell"/>
</dbReference>
<proteinExistence type="predicted"/>
<feature type="transmembrane region" description="Helical" evidence="6">
    <location>
        <begin position="78"/>
        <end position="97"/>
    </location>
</feature>
<keyword evidence="3 6" id="KW-0812">Transmembrane</keyword>
<evidence type="ECO:0000313" key="8">
    <source>
        <dbReference type="Proteomes" id="UP000241444"/>
    </source>
</evidence>
<feature type="transmembrane region" description="Helical" evidence="6">
    <location>
        <begin position="52"/>
        <end position="71"/>
    </location>
</feature>
<comment type="subcellular location">
    <subcellularLocation>
        <location evidence="1">Cell membrane</location>
        <topology evidence="1">Multi-pass membrane protein</topology>
    </subcellularLocation>
</comment>
<dbReference type="GO" id="GO:0015658">
    <property type="term" value="F:branched-chain amino acid transmembrane transporter activity"/>
    <property type="evidence" value="ECO:0007669"/>
    <property type="project" value="InterPro"/>
</dbReference>
<dbReference type="RefSeq" id="WP_106713517.1">
    <property type="nucleotide sequence ID" value="NZ_PGGO01000024.1"/>
</dbReference>
<feature type="transmembrane region" description="Helical" evidence="6">
    <location>
        <begin position="103"/>
        <end position="123"/>
    </location>
</feature>
<feature type="transmembrane region" description="Helical" evidence="6">
    <location>
        <begin position="265"/>
        <end position="290"/>
    </location>
</feature>
<feature type="transmembrane region" description="Helical" evidence="6">
    <location>
        <begin position="179"/>
        <end position="198"/>
    </location>
</feature>
<dbReference type="Pfam" id="PF02653">
    <property type="entry name" value="BPD_transp_2"/>
    <property type="match status" value="1"/>
</dbReference>
<feature type="transmembrane region" description="Helical" evidence="6">
    <location>
        <begin position="130"/>
        <end position="149"/>
    </location>
</feature>
<dbReference type="CDD" id="cd06581">
    <property type="entry name" value="TM_PBP1_LivM_like"/>
    <property type="match status" value="1"/>
</dbReference>
<comment type="caution">
    <text evidence="7">The sequence shown here is derived from an EMBL/GenBank/DDBJ whole genome shotgun (WGS) entry which is preliminary data.</text>
</comment>
<keyword evidence="8" id="KW-1185">Reference proteome</keyword>
<evidence type="ECO:0000256" key="1">
    <source>
        <dbReference type="ARBA" id="ARBA00004651"/>
    </source>
</evidence>
<dbReference type="InterPro" id="IPR001851">
    <property type="entry name" value="ABC_transp_permease"/>
</dbReference>
<dbReference type="PANTHER" id="PTHR30482:SF5">
    <property type="entry name" value="ABC TRANSPORTER PERMEASE PROTEIN"/>
    <property type="match status" value="1"/>
</dbReference>
<evidence type="ECO:0000256" key="3">
    <source>
        <dbReference type="ARBA" id="ARBA00022692"/>
    </source>
</evidence>
<keyword evidence="2" id="KW-1003">Cell membrane</keyword>
<dbReference type="OrthoDB" id="9814461at2"/>
<evidence type="ECO:0000256" key="5">
    <source>
        <dbReference type="ARBA" id="ARBA00023136"/>
    </source>
</evidence>
<dbReference type="InterPro" id="IPR043428">
    <property type="entry name" value="LivM-like"/>
</dbReference>
<dbReference type="EMBL" id="PGGO01000024">
    <property type="protein sequence ID" value="PSH63389.1"/>
    <property type="molecule type" value="Genomic_DNA"/>
</dbReference>
<evidence type="ECO:0000256" key="4">
    <source>
        <dbReference type="ARBA" id="ARBA00022989"/>
    </source>
</evidence>
<keyword evidence="5 6" id="KW-0472">Membrane</keyword>
<accession>A0A2P7BAB6</accession>
<organism evidence="7 8">
    <name type="scientific">Phyllobacterium brassicacearum</name>
    <dbReference type="NCBI Taxonomy" id="314235"/>
    <lineage>
        <taxon>Bacteria</taxon>
        <taxon>Pseudomonadati</taxon>
        <taxon>Pseudomonadota</taxon>
        <taxon>Alphaproteobacteria</taxon>
        <taxon>Hyphomicrobiales</taxon>
        <taxon>Phyllobacteriaceae</taxon>
        <taxon>Phyllobacterium</taxon>
    </lineage>
</organism>
<dbReference type="AlphaFoldDB" id="A0A2P7BAB6"/>